<reference evidence="1" key="1">
    <citation type="journal article" date="2020" name="mSystems">
        <title>Genome- and Community-Level Interaction Insights into Carbon Utilization and Element Cycling Functions of Hydrothermarchaeota in Hydrothermal Sediment.</title>
        <authorList>
            <person name="Zhou Z."/>
            <person name="Liu Y."/>
            <person name="Xu W."/>
            <person name="Pan J."/>
            <person name="Luo Z.H."/>
            <person name="Li M."/>
        </authorList>
    </citation>
    <scope>NUCLEOTIDE SEQUENCE [LARGE SCALE GENOMIC DNA]</scope>
    <source>
        <strain evidence="1">SpSt-243</strain>
    </source>
</reference>
<protein>
    <submittedName>
        <fullName evidence="1">Uncharacterized protein</fullName>
    </submittedName>
</protein>
<evidence type="ECO:0000313" key="1">
    <source>
        <dbReference type="EMBL" id="HEB44531.1"/>
    </source>
</evidence>
<proteinExistence type="predicted"/>
<accession>A0A7C1NW53</accession>
<dbReference type="EMBL" id="DSKI01000653">
    <property type="protein sequence ID" value="HEB44531.1"/>
    <property type="molecule type" value="Genomic_DNA"/>
</dbReference>
<gene>
    <name evidence="1" type="ORF">ENP70_12750</name>
</gene>
<comment type="caution">
    <text evidence="1">The sequence shown here is derived from an EMBL/GenBank/DDBJ whole genome shotgun (WGS) entry which is preliminary data.</text>
</comment>
<dbReference type="AlphaFoldDB" id="A0A7C1NW53"/>
<sequence length="157" mass="17686">MSDLSAIYLHLEWLRAGDANDPEHSYHLQNFVVEDWMQTVGLSRREACDVIAAWLAFGFNAGRLSFDFSDMIANDMSFVAQAEAPSGLSELTDYHTPLSWKVYLAFDAGEFTSKPDFDPVEAYTRPQIADIVRRIDELVEYRPALMTLKDEAPAATS</sequence>
<organism evidence="1">
    <name type="scientific">Agrobacterium albertimagni</name>
    <dbReference type="NCBI Taxonomy" id="147266"/>
    <lineage>
        <taxon>Bacteria</taxon>
        <taxon>Pseudomonadati</taxon>
        <taxon>Pseudomonadota</taxon>
        <taxon>Alphaproteobacteria</taxon>
        <taxon>Hyphomicrobiales</taxon>
        <taxon>Rhizobiaceae</taxon>
        <taxon>Rhizobium/Agrobacterium group</taxon>
        <taxon>Agrobacterium</taxon>
    </lineage>
</organism>
<name>A0A7C1NW53_9HYPH</name>